<proteinExistence type="predicted"/>
<evidence type="ECO:0000256" key="1">
    <source>
        <dbReference type="SAM" id="MobiDB-lite"/>
    </source>
</evidence>
<organism evidence="2 3">
    <name type="scientific">Albula glossodonta</name>
    <name type="common">roundjaw bonefish</name>
    <dbReference type="NCBI Taxonomy" id="121402"/>
    <lineage>
        <taxon>Eukaryota</taxon>
        <taxon>Metazoa</taxon>
        <taxon>Chordata</taxon>
        <taxon>Craniata</taxon>
        <taxon>Vertebrata</taxon>
        <taxon>Euteleostomi</taxon>
        <taxon>Actinopterygii</taxon>
        <taxon>Neopterygii</taxon>
        <taxon>Teleostei</taxon>
        <taxon>Albuliformes</taxon>
        <taxon>Albulidae</taxon>
        <taxon>Albula</taxon>
    </lineage>
</organism>
<protein>
    <submittedName>
        <fullName evidence="2">Uncharacterized protein</fullName>
    </submittedName>
</protein>
<feature type="region of interest" description="Disordered" evidence="1">
    <location>
        <begin position="46"/>
        <end position="75"/>
    </location>
</feature>
<sequence>MAGVKKRPGPMVAEIQSAQPCTICTLHTALQWALAVTERPLWTQTSKDPMASSAFPDCNSETVTTPAMFPKRPAA</sequence>
<dbReference type="EMBL" id="JAFBMS010000057">
    <property type="protein sequence ID" value="KAG9339201.1"/>
    <property type="molecule type" value="Genomic_DNA"/>
</dbReference>
<accession>A0A8T2NJP8</accession>
<evidence type="ECO:0000313" key="2">
    <source>
        <dbReference type="EMBL" id="KAG9339201.1"/>
    </source>
</evidence>
<evidence type="ECO:0000313" key="3">
    <source>
        <dbReference type="Proteomes" id="UP000824540"/>
    </source>
</evidence>
<comment type="caution">
    <text evidence="2">The sequence shown here is derived from an EMBL/GenBank/DDBJ whole genome shotgun (WGS) entry which is preliminary data.</text>
</comment>
<dbReference type="AlphaFoldDB" id="A0A8T2NJP8"/>
<keyword evidence="3" id="KW-1185">Reference proteome</keyword>
<reference evidence="2" key="1">
    <citation type="thesis" date="2021" institute="BYU ScholarsArchive" country="Provo, UT, USA">
        <title>Applications of and Algorithms for Genome Assembly and Genomic Analyses with an Emphasis on Marine Teleosts.</title>
        <authorList>
            <person name="Pickett B.D."/>
        </authorList>
    </citation>
    <scope>NUCLEOTIDE SEQUENCE</scope>
    <source>
        <strain evidence="2">HI-2016</strain>
    </source>
</reference>
<gene>
    <name evidence="2" type="ORF">JZ751_024060</name>
</gene>
<name>A0A8T2NJP8_9TELE</name>
<dbReference type="Proteomes" id="UP000824540">
    <property type="component" value="Unassembled WGS sequence"/>
</dbReference>